<dbReference type="SUPFAM" id="SSF52129">
    <property type="entry name" value="Caspase-like"/>
    <property type="match status" value="1"/>
</dbReference>
<feature type="domain" description="Peptidase C14 caspase" evidence="4">
    <location>
        <begin position="246"/>
        <end position="409"/>
    </location>
</feature>
<dbReference type="InterPro" id="IPR011600">
    <property type="entry name" value="Pept_C14_caspase"/>
</dbReference>
<dbReference type="EMBL" id="JACYCC010000131">
    <property type="protein sequence ID" value="KAF8674197.1"/>
    <property type="molecule type" value="Genomic_DNA"/>
</dbReference>
<dbReference type="GO" id="GO:0006508">
    <property type="term" value="P:proteolysis"/>
    <property type="evidence" value="ECO:0007669"/>
    <property type="project" value="InterPro"/>
</dbReference>
<keyword evidence="2" id="KW-0788">Thiol protease</keyword>
<dbReference type="InterPro" id="IPR029030">
    <property type="entry name" value="Caspase-like_dom_sf"/>
</dbReference>
<dbReference type="Proteomes" id="UP000650582">
    <property type="component" value="Unassembled WGS sequence"/>
</dbReference>
<evidence type="ECO:0000256" key="3">
    <source>
        <dbReference type="SAM" id="MobiDB-lite"/>
    </source>
</evidence>
<keyword evidence="2" id="KW-0645">Protease</keyword>
<protein>
    <recommendedName>
        <fullName evidence="4">Peptidase C14 caspase domain-containing protein</fullName>
    </recommendedName>
</protein>
<evidence type="ECO:0000313" key="5">
    <source>
        <dbReference type="EMBL" id="KAF8674197.1"/>
    </source>
</evidence>
<gene>
    <name evidence="5" type="ORF">RHS04_07441</name>
</gene>
<dbReference type="Gene3D" id="3.40.50.1460">
    <property type="match status" value="1"/>
</dbReference>
<evidence type="ECO:0000313" key="6">
    <source>
        <dbReference type="Proteomes" id="UP000650582"/>
    </source>
</evidence>
<comment type="caution">
    <text evidence="5">The sequence shown here is derived from an EMBL/GenBank/DDBJ whole genome shotgun (WGS) entry which is preliminary data.</text>
</comment>
<dbReference type="GO" id="GO:0004197">
    <property type="term" value="F:cysteine-type endopeptidase activity"/>
    <property type="evidence" value="ECO:0007669"/>
    <property type="project" value="InterPro"/>
</dbReference>
<dbReference type="AlphaFoldDB" id="A0A8H7LF52"/>
<keyword evidence="2" id="KW-0378">Hydrolase</keyword>
<dbReference type="Pfam" id="PF00656">
    <property type="entry name" value="Peptidase_C14"/>
    <property type="match status" value="1"/>
</dbReference>
<accession>A0A8H7LF52</accession>
<reference evidence="5" key="1">
    <citation type="submission" date="2020-09" db="EMBL/GenBank/DDBJ databases">
        <title>Comparative genome analyses of four rice-infecting Rhizoctonia solani isolates reveal extensive enrichment of homogalacturonan modification genes.</title>
        <authorList>
            <person name="Lee D.-Y."/>
            <person name="Jeon J."/>
            <person name="Kim K.-T."/>
            <person name="Cheong K."/>
            <person name="Song H."/>
            <person name="Choi G."/>
            <person name="Ko J."/>
            <person name="Opiyo S.O."/>
            <person name="Zuo S."/>
            <person name="Madhav S."/>
            <person name="Lee Y.-H."/>
            <person name="Wang G.-L."/>
        </authorList>
    </citation>
    <scope>NUCLEOTIDE SEQUENCE</scope>
    <source>
        <strain evidence="5">AG1-IA YN-7</strain>
    </source>
</reference>
<name>A0A8H7LF52_9AGAM</name>
<feature type="region of interest" description="Disordered" evidence="3">
    <location>
        <begin position="114"/>
        <end position="140"/>
    </location>
</feature>
<evidence type="ECO:0000259" key="4">
    <source>
        <dbReference type="Pfam" id="PF00656"/>
    </source>
</evidence>
<evidence type="ECO:0000256" key="1">
    <source>
        <dbReference type="ARBA" id="ARBA00022703"/>
    </source>
</evidence>
<proteinExistence type="predicted"/>
<sequence>MQSISIITVSIAGQLTLIEAAISLFRVLEALAIFIIDISYSFIYVHKRLAQIHLISPLDMEDRNYSALKIKEHNASEFIRPGAQVRHTERGLNKPAIQCAPIYVDTDKFVNSPTEIEGLTGSPDSPTNKSIRAPEKRGRNEAVVQAARTVQTAYVSSIRPTDSEGQPQCTQAQPVPHKKPYIQACKRNTAPCSSTASHLLDPPEKRNSLLGSLKGVGISHAGPVSSSSTHVHVLGVGLSWEHDAMRFLSGPSHDIHWLKQFFSYQKHTHFTSLLDEQASFNAIHESVASIYMNAQPGDHIVLYFTGHGNKSNSLELYDNPDSLNEIILNRWIIELRQKTPNRPRIPVHIIFDFCRESPNRSNAQLDVDVNIIWSCPPGQKALDMFLSPDLPYSNFLKALLLAIGDGSKSCLPSTQSFALRIMEISNIVWGVKCHQLRSRRRWCRHLQLCKLCRDDKNISNCDNDWPNLRLFEGLDNMYLGSPLDFSTLVRYALTRFPLPIQKVCQTLEANRWFMYFNPSRISTNNGSQRSHKFLPHYDHHVMKTESNMRHMTLPPGLVLTYGTLSTRASQPGPVRP</sequence>
<keyword evidence="1" id="KW-0053">Apoptosis</keyword>
<organism evidence="5 6">
    <name type="scientific">Rhizoctonia solani</name>
    <dbReference type="NCBI Taxonomy" id="456999"/>
    <lineage>
        <taxon>Eukaryota</taxon>
        <taxon>Fungi</taxon>
        <taxon>Dikarya</taxon>
        <taxon>Basidiomycota</taxon>
        <taxon>Agaricomycotina</taxon>
        <taxon>Agaricomycetes</taxon>
        <taxon>Cantharellales</taxon>
        <taxon>Ceratobasidiaceae</taxon>
        <taxon>Rhizoctonia</taxon>
    </lineage>
</organism>
<evidence type="ECO:0000256" key="2">
    <source>
        <dbReference type="ARBA" id="ARBA00022807"/>
    </source>
</evidence>
<dbReference type="GO" id="GO:0006915">
    <property type="term" value="P:apoptotic process"/>
    <property type="evidence" value="ECO:0007669"/>
    <property type="project" value="UniProtKB-KW"/>
</dbReference>